<organism evidence="1 2">
    <name type="scientific">candidate division WS6 bacterium GW2011_GWB1_33_6</name>
    <dbReference type="NCBI Taxonomy" id="1619088"/>
    <lineage>
        <taxon>Bacteria</taxon>
        <taxon>Candidatus Dojkabacteria</taxon>
    </lineage>
</organism>
<accession>A0A0G0ASG5</accession>
<evidence type="ECO:0000313" key="1">
    <source>
        <dbReference type="EMBL" id="KKP54321.1"/>
    </source>
</evidence>
<dbReference type="Proteomes" id="UP000034488">
    <property type="component" value="Unassembled WGS sequence"/>
</dbReference>
<dbReference type="EMBL" id="LBPI01000021">
    <property type="protein sequence ID" value="KKP54321.1"/>
    <property type="molecule type" value="Genomic_DNA"/>
</dbReference>
<sequence length="2028" mass="209625">VDLTAARTWTMQDNSGVVALGTAANSLFFTTTGATNVTLPTTGTLATTSQIPTTYWSKASTDVYPTTSGDNVRPNGTATLGTSSYRWSTIYGLNADLASTSTTTNVLNVVGNSLTTGILANFSSASTAGVASSTSVVLNIARSGINSNLAHTAYGIYTTVTNTNATSGTNVAAYLSASGATTANYGLIVGAGSVGIGTVAPTQLLDVNGATRLRGLLYDYNNESGTTGQILSRSASGVDWIDAPTGGSTLWDEIGDPGTDSSVINFGSYHTNLTFNTLAANSGFTFSSTSISGLASATTKIVDILSSGSNTNSGITRYGISSSITNTGTTSINIAGYFNATGASTNYGLLVENGNVGIGTITPTNKLVVNSTAYSTIELQYSGTSVVDIFSNASSNIFIGLDSGSALTSGTGNISYGFNTLKYNTTGTNNTAIGHQALVSNVAKEGSTAIGYQAMLYADSSSVAGLTYNTAIGYQALVGSATAANNTGVANTAVGHQSLTGNTSGGYNTALGVNTLNANTTGTQNVAIGHNALFSNVAKQGSVAIGYEAMRYADSTITGALTKNVAIGYQALYGSTITANNTGTGNTAMGYQTLYSNTSGYSNIAIGDSALKLNTAGGNNVALGYTSLTDNTSGDGNVAIGRNSLANNTTADYNVAIGDDVLSANTEGFWNIALGSNTMNYTSTAYGNIAMGRNALQGSPTFINNTGSNNIALGQDSINDNGSGSNNIGIGYGTLFTNQAKAGSIAIGYEAMYYADNTVTAGSSYNTAIGYQALKGSTTAGNNTGTGNTVLGYQSGTAITSGSNNTVVGFGAGDSITSSPSNTLIGYLAGQNLTTGSGFNIIIGSGVDATNATGTQQLNIGNTIFGDLSTDSISIGNATLTAGTMFAVGATSQFQVDSNGDIIKLKNLTYSWPSTHATGALINNGSGTLSWQNVPTAAGTATPGQVTFWNGTNSITGNNNFWWDNANVRLGIGTNTPTATLDIGGASSRIANASGDITIDPAGNLIIASGSNVGIGTTTPQAILDVAGVTSEIANSSGDLTINPAGNLIVSTGSSLGIGVSPTKILDVAGAGGTSYQVAVMRLSSSSVGGISFATVADNDAQIGAGMEWNGTAWVARDTSAQMMRMINGGYNWYADTGLTSGNTFTPTSRMTLSTTGLTVLGNMQISAADPELVFNETSPAVIWRYKISGDQWILSRDGLGDRMVVNNAGSLIIKGTLFNNEDATVDIGASAASSTLRLFSSNSVHMQLTSAGNIETRGAFEINSLLSGNRYAYMDFHGDDTYTDYGLRIIRENTGANATTGFYHRGTGTFLFSATEAAAIAFNSAGSARMTIDGSGNIGMGTTSMNTRLNVTSTDSNGGIYLASSGGWMRYAAGSMGAGAYNPLTKAGDNAIIFSNGTAGAGELLIAGWSSSATGLRIRAASTNVIIQRSVANNTDANTYLEGLGAYHSTQGVDSTIFYEYYTDSTNVARVLSRTGTALDLAEWYHVGGKSLNSSNISTLKKGDLVCADHIESEKVVTCGEDNQEIIGVVSTKPYTTMGENAINADRSQSAEIALVGRIPLIVTSKNGDIRIGDPITVSNLNGVGQKATGKGQIVGTSMEDFIPSSCPSVSSLEAIVWPFDDGHNESKPCFVLPDGTYVGKVVLFLNISWYDPFVEAIANQNGVITESGWYRIAELNGPDDYAKVKINNTSFGSSQNLALLVDTVGGNSNVDIASNFTSGDYNFSKARVNTVGSIKYLEIYIGSVNNNNVKVNIENEISNWKSVAITKVDDVVYDTEEYVYSGVLFGVSDVLGVTDSGVNIGGDLIATAGSGNIGDSVNRWNDIYARGVIRIGSSNGEGAIRFNVEKQVLELSNDGTTWVSLGDLGSQMVISPEYPGAILFADGSDNLGAMTSDAEESTGSFRNYYEWVSNKESLQDYDILVRITLPSDFVGWKENAISLDLMTENSASVNNNKVNFTLMGKNGIDAEVKDGISTLPGAWERISISSTDITDCNNAGDTCTLRISMSSTMDYFVRVGDITLNYNRGL</sequence>
<gene>
    <name evidence="1" type="ORF">UR47_C0021G0001</name>
</gene>
<evidence type="ECO:0000313" key="2">
    <source>
        <dbReference type="Proteomes" id="UP000034488"/>
    </source>
</evidence>
<reference evidence="1 2" key="1">
    <citation type="journal article" date="2015" name="Nature">
        <title>rRNA introns, odd ribosomes, and small enigmatic genomes across a large radiation of phyla.</title>
        <authorList>
            <person name="Brown C.T."/>
            <person name="Hug L.A."/>
            <person name="Thomas B.C."/>
            <person name="Sharon I."/>
            <person name="Castelle C.J."/>
            <person name="Singh A."/>
            <person name="Wilkins M.J."/>
            <person name="Williams K.H."/>
            <person name="Banfield J.F."/>
        </authorList>
    </citation>
    <scope>NUCLEOTIDE SEQUENCE [LARGE SCALE GENOMIC DNA]</scope>
</reference>
<protein>
    <submittedName>
        <fullName evidence="1">Putative T4-like protein proximal tail fiber</fullName>
    </submittedName>
</protein>
<dbReference type="Gene3D" id="2.150.10.10">
    <property type="entry name" value="Serralysin-like metalloprotease, C-terminal"/>
    <property type="match status" value="1"/>
</dbReference>
<dbReference type="Gene3D" id="2.40.300.10">
    <property type="entry name" value="Head decoration protein D"/>
    <property type="match status" value="1"/>
</dbReference>
<proteinExistence type="predicted"/>
<comment type="caution">
    <text evidence="1">The sequence shown here is derived from an EMBL/GenBank/DDBJ whole genome shotgun (WGS) entry which is preliminary data.</text>
</comment>
<dbReference type="InterPro" id="IPR011049">
    <property type="entry name" value="Serralysin-like_metalloprot_C"/>
</dbReference>
<name>A0A0G0ASG5_9BACT</name>
<dbReference type="PATRIC" id="fig|1619088.3.peg.646"/>
<feature type="non-terminal residue" evidence="1">
    <location>
        <position position="1"/>
    </location>
</feature>